<evidence type="ECO:0000313" key="3">
    <source>
        <dbReference type="Proteomes" id="UP001305414"/>
    </source>
</evidence>
<gene>
    <name evidence="2" type="ORF">RRF57_013027</name>
</gene>
<feature type="compositionally biased region" description="Polar residues" evidence="1">
    <location>
        <begin position="38"/>
        <end position="48"/>
    </location>
</feature>
<evidence type="ECO:0000313" key="2">
    <source>
        <dbReference type="EMBL" id="KAK5637315.1"/>
    </source>
</evidence>
<protein>
    <submittedName>
        <fullName evidence="2">Uncharacterized protein</fullName>
    </submittedName>
</protein>
<dbReference type="AlphaFoldDB" id="A0AAN7UR18"/>
<feature type="region of interest" description="Disordered" evidence="1">
    <location>
        <begin position="1"/>
        <end position="74"/>
    </location>
</feature>
<sequence length="91" mass="10419">MPPPNHNVQHLRAIHPNEPKPPYKPHQNPTTTEKHSAQLPTEPNTMNPATREPTELLNNDPPKPNTRPNCKTQPIVTYEYTRITTTEQNPQ</sequence>
<organism evidence="2 3">
    <name type="scientific">Xylaria bambusicola</name>
    <dbReference type="NCBI Taxonomy" id="326684"/>
    <lineage>
        <taxon>Eukaryota</taxon>
        <taxon>Fungi</taxon>
        <taxon>Dikarya</taxon>
        <taxon>Ascomycota</taxon>
        <taxon>Pezizomycotina</taxon>
        <taxon>Sordariomycetes</taxon>
        <taxon>Xylariomycetidae</taxon>
        <taxon>Xylariales</taxon>
        <taxon>Xylariaceae</taxon>
        <taxon>Xylaria</taxon>
    </lineage>
</organism>
<dbReference type="EMBL" id="JAWHQM010000107">
    <property type="protein sequence ID" value="KAK5637315.1"/>
    <property type="molecule type" value="Genomic_DNA"/>
</dbReference>
<accession>A0AAN7UR18</accession>
<evidence type="ECO:0000256" key="1">
    <source>
        <dbReference type="SAM" id="MobiDB-lite"/>
    </source>
</evidence>
<reference evidence="2 3" key="1">
    <citation type="submission" date="2023-10" db="EMBL/GenBank/DDBJ databases">
        <title>Draft genome sequence of Xylaria bambusicola isolate GMP-LS, the root and basal stem rot pathogen of sugarcane in Indonesia.</title>
        <authorList>
            <person name="Selvaraj P."/>
            <person name="Muralishankar V."/>
            <person name="Muruganantham S."/>
            <person name="Sp S."/>
            <person name="Haryani S."/>
            <person name="Lau K.J.X."/>
            <person name="Naqvi N.I."/>
        </authorList>
    </citation>
    <scope>NUCLEOTIDE SEQUENCE [LARGE SCALE GENOMIC DNA]</scope>
    <source>
        <strain evidence="2">GMP-LS</strain>
    </source>
</reference>
<dbReference type="Proteomes" id="UP001305414">
    <property type="component" value="Unassembled WGS sequence"/>
</dbReference>
<proteinExistence type="predicted"/>
<comment type="caution">
    <text evidence="2">The sequence shown here is derived from an EMBL/GenBank/DDBJ whole genome shotgun (WGS) entry which is preliminary data.</text>
</comment>
<keyword evidence="3" id="KW-1185">Reference proteome</keyword>
<name>A0AAN7UR18_9PEZI</name>